<keyword evidence="3" id="KW-0813">Transport</keyword>
<dbReference type="GO" id="GO:0042391">
    <property type="term" value="P:regulation of membrane potential"/>
    <property type="evidence" value="ECO:0007669"/>
    <property type="project" value="InterPro"/>
</dbReference>
<feature type="region of interest" description="Disordered" evidence="11">
    <location>
        <begin position="855"/>
        <end position="887"/>
    </location>
</feature>
<dbReference type="Pfam" id="PF00999">
    <property type="entry name" value="Na_H_Exchanger"/>
    <property type="match status" value="1"/>
</dbReference>
<evidence type="ECO:0000313" key="16">
    <source>
        <dbReference type="Proteomes" id="UP000094389"/>
    </source>
</evidence>
<feature type="transmembrane region" description="Helical" evidence="12">
    <location>
        <begin position="247"/>
        <end position="264"/>
    </location>
</feature>
<feature type="region of interest" description="Disordered" evidence="11">
    <location>
        <begin position="488"/>
        <end position="512"/>
    </location>
</feature>
<dbReference type="InterPro" id="IPR038770">
    <property type="entry name" value="Na+/solute_symporter_sf"/>
</dbReference>
<dbReference type="Gene3D" id="1.20.1530.20">
    <property type="match status" value="1"/>
</dbReference>
<dbReference type="OMA" id="WPITCFF"/>
<dbReference type="GO" id="GO:0030007">
    <property type="term" value="P:intracellular potassium ion homeostasis"/>
    <property type="evidence" value="ECO:0007669"/>
    <property type="project" value="TreeGrafter"/>
</dbReference>
<gene>
    <name evidence="15" type="ORF">CYBJADRAFT_163451</name>
</gene>
<feature type="transmembrane region" description="Helical" evidence="12">
    <location>
        <begin position="410"/>
        <end position="441"/>
    </location>
</feature>
<evidence type="ECO:0000256" key="9">
    <source>
        <dbReference type="ARBA" id="ARBA00023136"/>
    </source>
</evidence>
<dbReference type="GO" id="GO:0120029">
    <property type="term" value="P:proton export across plasma membrane"/>
    <property type="evidence" value="ECO:0007669"/>
    <property type="project" value="InterPro"/>
</dbReference>
<feature type="transmembrane region" description="Helical" evidence="12">
    <location>
        <begin position="363"/>
        <end position="382"/>
    </location>
</feature>
<keyword evidence="10" id="KW-0739">Sodium transport</keyword>
<dbReference type="Proteomes" id="UP000094389">
    <property type="component" value="Unassembled WGS sequence"/>
</dbReference>
<comment type="similarity">
    <text evidence="2">Belongs to the fungal Na(+)/H(+) exchanger family.</text>
</comment>
<dbReference type="AlphaFoldDB" id="A0A1E4RYD2"/>
<feature type="transmembrane region" description="Helical" evidence="12">
    <location>
        <begin position="42"/>
        <end position="61"/>
    </location>
</feature>
<evidence type="ECO:0000313" key="15">
    <source>
        <dbReference type="EMBL" id="ODV72256.1"/>
    </source>
</evidence>
<dbReference type="FunFam" id="1.20.1530.20:FF:000015">
    <property type="entry name" value="Na(+)/H(+) antiporter 2"/>
    <property type="match status" value="1"/>
</dbReference>
<dbReference type="GO" id="GO:0005886">
    <property type="term" value="C:plasma membrane"/>
    <property type="evidence" value="ECO:0007669"/>
    <property type="project" value="InterPro"/>
</dbReference>
<dbReference type="PANTHER" id="PTHR31382:SF4">
    <property type="entry name" value="NA(+)_H(+) ANTIPORTER"/>
    <property type="match status" value="1"/>
</dbReference>
<feature type="region of interest" description="Disordered" evidence="11">
    <location>
        <begin position="558"/>
        <end position="587"/>
    </location>
</feature>
<keyword evidence="5 12" id="KW-0812">Transmembrane</keyword>
<evidence type="ECO:0008006" key="17">
    <source>
        <dbReference type="Google" id="ProtNLM"/>
    </source>
</evidence>
<dbReference type="EMBL" id="KV453935">
    <property type="protein sequence ID" value="ODV72256.1"/>
    <property type="molecule type" value="Genomic_DNA"/>
</dbReference>
<name>A0A1E4RYD2_CYBJN</name>
<organism evidence="15 16">
    <name type="scientific">Cyberlindnera jadinii (strain ATCC 18201 / CBS 1600 / BCRC 20928 / JCM 3617 / NBRC 0987 / NRRL Y-1542)</name>
    <name type="common">Torula yeast</name>
    <name type="synonym">Candida utilis</name>
    <dbReference type="NCBI Taxonomy" id="983966"/>
    <lineage>
        <taxon>Eukaryota</taxon>
        <taxon>Fungi</taxon>
        <taxon>Dikarya</taxon>
        <taxon>Ascomycota</taxon>
        <taxon>Saccharomycotina</taxon>
        <taxon>Saccharomycetes</taxon>
        <taxon>Phaffomycetales</taxon>
        <taxon>Phaffomycetaceae</taxon>
        <taxon>Cyberlindnera</taxon>
    </lineage>
</organism>
<keyword evidence="8" id="KW-0406">Ion transport</keyword>
<evidence type="ECO:0000256" key="11">
    <source>
        <dbReference type="SAM" id="MobiDB-lite"/>
    </source>
</evidence>
<proteinExistence type="inferred from homology"/>
<feature type="domain" description="Alkali metal cation/H+ antiporter Nha1 C-terminal" evidence="14">
    <location>
        <begin position="463"/>
        <end position="772"/>
    </location>
</feature>
<feature type="compositionally biased region" description="Polar residues" evidence="11">
    <location>
        <begin position="575"/>
        <end position="587"/>
    </location>
</feature>
<evidence type="ECO:0000256" key="8">
    <source>
        <dbReference type="ARBA" id="ARBA00023065"/>
    </source>
</evidence>
<feature type="compositionally biased region" description="Polar residues" evidence="11">
    <location>
        <begin position="868"/>
        <end position="880"/>
    </location>
</feature>
<dbReference type="InterPro" id="IPR013928">
    <property type="entry name" value="Cation/H_antiporter_C"/>
</dbReference>
<keyword evidence="16" id="KW-1185">Reference proteome</keyword>
<reference evidence="15 16" key="1">
    <citation type="journal article" date="2016" name="Proc. Natl. Acad. Sci. U.S.A.">
        <title>Comparative genomics of biotechnologically important yeasts.</title>
        <authorList>
            <person name="Riley R."/>
            <person name="Haridas S."/>
            <person name="Wolfe K.H."/>
            <person name="Lopes M.R."/>
            <person name="Hittinger C.T."/>
            <person name="Goeker M."/>
            <person name="Salamov A.A."/>
            <person name="Wisecaver J.H."/>
            <person name="Long T.M."/>
            <person name="Calvey C.H."/>
            <person name="Aerts A.L."/>
            <person name="Barry K.W."/>
            <person name="Choi C."/>
            <person name="Clum A."/>
            <person name="Coughlan A.Y."/>
            <person name="Deshpande S."/>
            <person name="Douglass A.P."/>
            <person name="Hanson S.J."/>
            <person name="Klenk H.-P."/>
            <person name="LaButti K.M."/>
            <person name="Lapidus A."/>
            <person name="Lindquist E.A."/>
            <person name="Lipzen A.M."/>
            <person name="Meier-Kolthoff J.P."/>
            <person name="Ohm R.A."/>
            <person name="Otillar R.P."/>
            <person name="Pangilinan J.L."/>
            <person name="Peng Y."/>
            <person name="Rokas A."/>
            <person name="Rosa C.A."/>
            <person name="Scheuner C."/>
            <person name="Sibirny A.A."/>
            <person name="Slot J.C."/>
            <person name="Stielow J.B."/>
            <person name="Sun H."/>
            <person name="Kurtzman C.P."/>
            <person name="Blackwell M."/>
            <person name="Grigoriev I.V."/>
            <person name="Jeffries T.W."/>
        </authorList>
    </citation>
    <scope>NUCLEOTIDE SEQUENCE [LARGE SCALE GENOMIC DNA]</scope>
    <source>
        <strain evidence="16">ATCC 18201 / CBS 1600 / BCRC 20928 / JCM 3617 / NBRC 0987 / NRRL Y-1542</strain>
    </source>
</reference>
<evidence type="ECO:0000256" key="7">
    <source>
        <dbReference type="ARBA" id="ARBA00023053"/>
    </source>
</evidence>
<evidence type="ECO:0000256" key="10">
    <source>
        <dbReference type="ARBA" id="ARBA00023201"/>
    </source>
</evidence>
<evidence type="ECO:0000256" key="2">
    <source>
        <dbReference type="ARBA" id="ARBA00005248"/>
    </source>
</evidence>
<dbReference type="Pfam" id="PF08619">
    <property type="entry name" value="Nha1_C"/>
    <property type="match status" value="2"/>
</dbReference>
<keyword evidence="4" id="KW-0050">Antiport</keyword>
<evidence type="ECO:0000256" key="4">
    <source>
        <dbReference type="ARBA" id="ARBA00022449"/>
    </source>
</evidence>
<dbReference type="InterPro" id="IPR006153">
    <property type="entry name" value="Cation/H_exchanger_TM"/>
</dbReference>
<dbReference type="STRING" id="983966.A0A1E4RYD2"/>
<protein>
    <recommendedName>
        <fullName evidence="17">Na+/H+ antiporter</fullName>
    </recommendedName>
</protein>
<sequence>MAVWEHLDVDHAHVAYAIIGTFSAVFSLVSLFVKEKLYIGEATVAAIAGLIFGPYCLNWFTPTEWGNTDQITLEISRIVLCLQIFAVAVELPKKYMLRHWVSVFMLLVPVMTYGWLVIGAFIYLLFPGLNFSSSLVVSACITATDPVLAAAVVGKGKFARTRVPGHLRNLLSAESGCNDGMAFPFIYLGVNLVIHHGNAREIVKDWICVTILYECILGCFMGALIGYLSRHAIKFCERKKLIDRESFLAFYIFIAVMCGGFGSILGVDDLLVSFAAGAAFSWDGWFARKTEESHVSTVIDLLLNLAYFVYFGAIVPWPQFNDASLGLNVWRLIVLAIVVLTLRRIPAVMAVKVLIPDIKTWREAIFCGHFGPIGVGAVYAAIVSRAALEGELTSQATPTSELPSPDSENYLLIAVIWPIVTFLIISSIIVHGSSVAAIVLGKHLNTMNITMSFTTTNGNSSNWMSRLPELKANGRSFSLHRIDTFAPKSSGDAGPLSQTTTVETSGIPARPAGGMRIKKAKKRFGKKKLKRTISEDSADLDMDREKIMKEREAKAAAFALGSQRPAEKEEEENEYNSSTKIGITPANTDAETVPFPSAEPQYPIHEADEHTEGVNVGTYNIKRTPTNAYQEGNTLIVEDQHGEIMDTAHMVNDDLGDRLRRTLSAASSGNSLLSPVKSLAHSLERIPSRDRPSKRYVAYKTGDHLIIESEDGEVLRRYAVHHHGQKDVRPRTTSLIGGVAGKALSVVGLKSSNTNDSKAPTAQKVIPLSPLQLEQDHSESEEEEESSVELETVDTNTQGEGEEEETAFERQRRLAALGHISTQHESEDEEEDVPPITPVSVHRGGTVHSITHALMPHIGSSSNSSPSKGTTQGATVQFTDTPKPKKH</sequence>
<keyword evidence="6 12" id="KW-1133">Transmembrane helix</keyword>
<dbReference type="OrthoDB" id="5327978at2759"/>
<keyword evidence="7" id="KW-0915">Sodium</keyword>
<keyword evidence="9 12" id="KW-0472">Membrane</keyword>
<dbReference type="InterPro" id="IPR004712">
    <property type="entry name" value="Na+/H+_antiporter_fungi"/>
</dbReference>
<feature type="domain" description="Cation/H+ exchanger transmembrane" evidence="13">
    <location>
        <begin position="26"/>
        <end position="439"/>
    </location>
</feature>
<evidence type="ECO:0000259" key="13">
    <source>
        <dbReference type="Pfam" id="PF00999"/>
    </source>
</evidence>
<feature type="transmembrane region" description="Helical" evidence="12">
    <location>
        <begin position="323"/>
        <end position="342"/>
    </location>
</feature>
<evidence type="ECO:0000256" key="3">
    <source>
        <dbReference type="ARBA" id="ARBA00022448"/>
    </source>
</evidence>
<dbReference type="RefSeq" id="XP_020069295.1">
    <property type="nucleotide sequence ID" value="XM_020213768.1"/>
</dbReference>
<evidence type="ECO:0000256" key="5">
    <source>
        <dbReference type="ARBA" id="ARBA00022692"/>
    </source>
</evidence>
<evidence type="ECO:0000256" key="1">
    <source>
        <dbReference type="ARBA" id="ARBA00004141"/>
    </source>
</evidence>
<dbReference type="GO" id="GO:0015385">
    <property type="term" value="F:sodium:proton antiporter activity"/>
    <property type="evidence" value="ECO:0007669"/>
    <property type="project" value="InterPro"/>
</dbReference>
<feature type="transmembrane region" description="Helical" evidence="12">
    <location>
        <begin position="298"/>
        <end position="317"/>
    </location>
</feature>
<feature type="transmembrane region" description="Helical" evidence="12">
    <location>
        <begin position="12"/>
        <end position="33"/>
    </location>
</feature>
<feature type="region of interest" description="Disordered" evidence="11">
    <location>
        <begin position="752"/>
        <end position="810"/>
    </location>
</feature>
<feature type="transmembrane region" description="Helical" evidence="12">
    <location>
        <begin position="206"/>
        <end position="227"/>
    </location>
</feature>
<dbReference type="PANTHER" id="PTHR31382">
    <property type="entry name" value="NA(+)/H(+) ANTIPORTER"/>
    <property type="match status" value="1"/>
</dbReference>
<dbReference type="GO" id="GO:0036376">
    <property type="term" value="P:sodium ion export across plasma membrane"/>
    <property type="evidence" value="ECO:0007669"/>
    <property type="project" value="InterPro"/>
</dbReference>
<comment type="subcellular location">
    <subcellularLocation>
        <location evidence="1">Membrane</location>
        <topology evidence="1">Multi-pass membrane protein</topology>
    </subcellularLocation>
</comment>
<feature type="transmembrane region" description="Helical" evidence="12">
    <location>
        <begin position="103"/>
        <end position="126"/>
    </location>
</feature>
<dbReference type="GeneID" id="30988164"/>
<evidence type="ECO:0000256" key="6">
    <source>
        <dbReference type="ARBA" id="ARBA00022989"/>
    </source>
</evidence>
<evidence type="ECO:0000256" key="12">
    <source>
        <dbReference type="SAM" id="Phobius"/>
    </source>
</evidence>
<feature type="compositionally biased region" description="Acidic residues" evidence="11">
    <location>
        <begin position="779"/>
        <end position="792"/>
    </location>
</feature>
<accession>A0A1E4RYD2</accession>
<evidence type="ECO:0000259" key="14">
    <source>
        <dbReference type="Pfam" id="PF08619"/>
    </source>
</evidence>
<feature type="domain" description="Alkali metal cation/H+ antiporter Nha1 C-terminal" evidence="14">
    <location>
        <begin position="779"/>
        <end position="828"/>
    </location>
</feature>